<keyword evidence="2" id="KW-1185">Reference proteome</keyword>
<protein>
    <submittedName>
        <fullName evidence="1">Uncharacterized protein</fullName>
    </submittedName>
</protein>
<accession>A0A371J5H7</accession>
<sequence>MNESIVEYIKNCVNQKKDFTIRLNNKNKLEKPIYGYVVSITPLINIEMNLHQMCKYVFNNKVIEINEDTYKLYIGGWLEYGKGKLSTDISIITEKKHEAMQIAKYCKQKAIYDIVNKNTIYLN</sequence>
<name>A0A371J5H7_9FIRM</name>
<gene>
    <name evidence="1" type="ORF">CHL78_007950</name>
</gene>
<dbReference type="EMBL" id="NOJY02000010">
    <property type="protein sequence ID" value="RDY27927.1"/>
    <property type="molecule type" value="Genomic_DNA"/>
</dbReference>
<dbReference type="RefSeq" id="WP_094367213.1">
    <property type="nucleotide sequence ID" value="NZ_NOJY02000010.1"/>
</dbReference>
<evidence type="ECO:0000313" key="2">
    <source>
        <dbReference type="Proteomes" id="UP000215694"/>
    </source>
</evidence>
<evidence type="ECO:0000313" key="1">
    <source>
        <dbReference type="EMBL" id="RDY27927.1"/>
    </source>
</evidence>
<dbReference type="Proteomes" id="UP000215694">
    <property type="component" value="Unassembled WGS sequence"/>
</dbReference>
<dbReference type="OrthoDB" id="1753364at2"/>
<organism evidence="1 2">
    <name type="scientific">Romboutsia weinsteinii</name>
    <dbReference type="NCBI Taxonomy" id="2020949"/>
    <lineage>
        <taxon>Bacteria</taxon>
        <taxon>Bacillati</taxon>
        <taxon>Bacillota</taxon>
        <taxon>Clostridia</taxon>
        <taxon>Peptostreptococcales</taxon>
        <taxon>Peptostreptococcaceae</taxon>
        <taxon>Romboutsia</taxon>
    </lineage>
</organism>
<comment type="caution">
    <text evidence="1">The sequence shown here is derived from an EMBL/GenBank/DDBJ whole genome shotgun (WGS) entry which is preliminary data.</text>
</comment>
<dbReference type="AlphaFoldDB" id="A0A371J5H7"/>
<proteinExistence type="predicted"/>
<reference evidence="1 2" key="1">
    <citation type="journal article" date="2017" name="Genome Announc.">
        <title>Draft Genome Sequence of Romboutsia weinsteinii sp. nov. Strain CCRI-19649(T) Isolated from Surface Water.</title>
        <authorList>
            <person name="Maheux A.F."/>
            <person name="Boudreau D.K."/>
            <person name="Berube E."/>
            <person name="Boissinot M."/>
            <person name="Cantin P."/>
            <person name="Raymond F."/>
            <person name="Corbeil J."/>
            <person name="Omar R.F."/>
            <person name="Bergeron M.G."/>
        </authorList>
    </citation>
    <scope>NUCLEOTIDE SEQUENCE [LARGE SCALE GENOMIC DNA]</scope>
    <source>
        <strain evidence="1 2">CCRI-19649</strain>
    </source>
</reference>